<accession>A0A166PT32</accession>
<dbReference type="Proteomes" id="UP000076532">
    <property type="component" value="Unassembled WGS sequence"/>
</dbReference>
<organism evidence="2 3">
    <name type="scientific">Athelia psychrophila</name>
    <dbReference type="NCBI Taxonomy" id="1759441"/>
    <lineage>
        <taxon>Eukaryota</taxon>
        <taxon>Fungi</taxon>
        <taxon>Dikarya</taxon>
        <taxon>Basidiomycota</taxon>
        <taxon>Agaricomycotina</taxon>
        <taxon>Agaricomycetes</taxon>
        <taxon>Agaricomycetidae</taxon>
        <taxon>Atheliales</taxon>
        <taxon>Atheliaceae</taxon>
        <taxon>Athelia</taxon>
    </lineage>
</organism>
<evidence type="ECO:0000313" key="2">
    <source>
        <dbReference type="EMBL" id="KZP26418.1"/>
    </source>
</evidence>
<reference evidence="2 3" key="1">
    <citation type="journal article" date="2016" name="Mol. Biol. Evol.">
        <title>Comparative Genomics of Early-Diverging Mushroom-Forming Fungi Provides Insights into the Origins of Lignocellulose Decay Capabilities.</title>
        <authorList>
            <person name="Nagy L.G."/>
            <person name="Riley R."/>
            <person name="Tritt A."/>
            <person name="Adam C."/>
            <person name="Daum C."/>
            <person name="Floudas D."/>
            <person name="Sun H."/>
            <person name="Yadav J.S."/>
            <person name="Pangilinan J."/>
            <person name="Larsson K.H."/>
            <person name="Matsuura K."/>
            <person name="Barry K."/>
            <person name="Labutti K."/>
            <person name="Kuo R."/>
            <person name="Ohm R.A."/>
            <person name="Bhattacharya S.S."/>
            <person name="Shirouzu T."/>
            <person name="Yoshinaga Y."/>
            <person name="Martin F.M."/>
            <person name="Grigoriev I.V."/>
            <person name="Hibbett D.S."/>
        </authorList>
    </citation>
    <scope>NUCLEOTIDE SEQUENCE [LARGE SCALE GENOMIC DNA]</scope>
    <source>
        <strain evidence="2 3">CBS 109695</strain>
    </source>
</reference>
<dbReference type="OrthoDB" id="3270336at2759"/>
<dbReference type="AlphaFoldDB" id="A0A166PT32"/>
<name>A0A166PT32_9AGAM</name>
<proteinExistence type="predicted"/>
<keyword evidence="3" id="KW-1185">Reference proteome</keyword>
<dbReference type="EMBL" id="KV417514">
    <property type="protein sequence ID" value="KZP26418.1"/>
    <property type="molecule type" value="Genomic_DNA"/>
</dbReference>
<protein>
    <submittedName>
        <fullName evidence="2">Uncharacterized protein</fullName>
    </submittedName>
</protein>
<feature type="region of interest" description="Disordered" evidence="1">
    <location>
        <begin position="1"/>
        <end position="24"/>
    </location>
</feature>
<sequence length="208" mass="23616">MGASSDGPLLPALSQGGLGSRPSGFEPSMLDLRAYEYRRGKFLQSDRARAAALRGGIVWRLAMESFTREQILDGPTDLATSLYARMDGESEGAWDDQLSDEELDLICGVYKVYTGHRVFANQQAHFSWWPKHSTWMKSSMNVGWWTATCETWYQNRLKQLETMQQGLLRTPIQWDNALKIQKPARKFANALHKQSEAVLIRTDKQSLS</sequence>
<evidence type="ECO:0000256" key="1">
    <source>
        <dbReference type="SAM" id="MobiDB-lite"/>
    </source>
</evidence>
<gene>
    <name evidence="2" type="ORF">FIBSPDRAFT_732308</name>
</gene>
<evidence type="ECO:0000313" key="3">
    <source>
        <dbReference type="Proteomes" id="UP000076532"/>
    </source>
</evidence>